<dbReference type="FunFam" id="3.40.1080.10:FF:000003">
    <property type="entry name" value="Acetyl-coA hydrolase Ach1"/>
    <property type="match status" value="1"/>
</dbReference>
<dbReference type="AlphaFoldDB" id="A0A0C1TQW6"/>
<dbReference type="InterPro" id="IPR026888">
    <property type="entry name" value="AcetylCoA_hyd_C"/>
</dbReference>
<dbReference type="Gene3D" id="3.40.1080.10">
    <property type="entry name" value="Glutaconate Coenzyme A-transferase"/>
    <property type="match status" value="1"/>
</dbReference>
<feature type="domain" description="Acetyl-CoA hydrolase/transferase N-terminal" evidence="2">
    <location>
        <begin position="10"/>
        <end position="226"/>
    </location>
</feature>
<accession>A0A0C1TQW6</accession>
<dbReference type="Gene3D" id="3.40.1080.20">
    <property type="entry name" value="Acetyl-CoA hydrolase/transferase C-terminal domain"/>
    <property type="match status" value="1"/>
</dbReference>
<dbReference type="GO" id="GO:0003986">
    <property type="term" value="F:acetyl-CoA hydrolase activity"/>
    <property type="evidence" value="ECO:0007669"/>
    <property type="project" value="TreeGrafter"/>
</dbReference>
<comment type="caution">
    <text evidence="4">The sequence shown here is derived from an EMBL/GenBank/DDBJ whole genome shotgun (WGS) entry which is preliminary data.</text>
</comment>
<dbReference type="FunFam" id="3.40.1080.20:FF:000001">
    <property type="entry name" value="Acetyl-CoA hydrolase Ach1"/>
    <property type="match status" value="1"/>
</dbReference>
<dbReference type="InterPro" id="IPR003702">
    <property type="entry name" value="ActCoA_hydro_N"/>
</dbReference>
<dbReference type="GO" id="GO:0006083">
    <property type="term" value="P:acetate metabolic process"/>
    <property type="evidence" value="ECO:0007669"/>
    <property type="project" value="InterPro"/>
</dbReference>
<evidence type="ECO:0000313" key="4">
    <source>
        <dbReference type="EMBL" id="KIE43164.1"/>
    </source>
</evidence>
<dbReference type="InterPro" id="IPR037171">
    <property type="entry name" value="NagB/RpiA_transferase-like"/>
</dbReference>
<dbReference type="SUPFAM" id="SSF100950">
    <property type="entry name" value="NagB/RpiA/CoA transferase-like"/>
    <property type="match status" value="2"/>
</dbReference>
<dbReference type="GO" id="GO:0008775">
    <property type="term" value="F:acetate CoA-transferase activity"/>
    <property type="evidence" value="ECO:0007669"/>
    <property type="project" value="InterPro"/>
</dbReference>
<dbReference type="InterPro" id="IPR046433">
    <property type="entry name" value="ActCoA_hydro"/>
</dbReference>
<name>A0A0C1TQW6_9BACT</name>
<reference evidence="4 5" key="1">
    <citation type="submission" date="2015-01" db="EMBL/GenBank/DDBJ databases">
        <title>Genome sequence of the anaerobic bacterium Geobacter soli GSS01, a dissimilatory Fe(III) reducer from soil.</title>
        <authorList>
            <person name="Yang G."/>
            <person name="Zhou S."/>
        </authorList>
    </citation>
    <scope>NUCLEOTIDE SEQUENCE [LARGE SCALE GENOMIC DNA]</scope>
    <source>
        <strain evidence="4 5">GSS01</strain>
    </source>
</reference>
<gene>
    <name evidence="4" type="ORF">SE37_11235</name>
</gene>
<keyword evidence="4" id="KW-0378">Hydrolase</keyword>
<evidence type="ECO:0000313" key="5">
    <source>
        <dbReference type="Proteomes" id="UP000031433"/>
    </source>
</evidence>
<evidence type="ECO:0000259" key="2">
    <source>
        <dbReference type="Pfam" id="PF02550"/>
    </source>
</evidence>
<evidence type="ECO:0000259" key="3">
    <source>
        <dbReference type="Pfam" id="PF13336"/>
    </source>
</evidence>
<organism evidence="4 5">
    <name type="scientific">Geobacter soli</name>
    <dbReference type="NCBI Taxonomy" id="1510391"/>
    <lineage>
        <taxon>Bacteria</taxon>
        <taxon>Pseudomonadati</taxon>
        <taxon>Thermodesulfobacteriota</taxon>
        <taxon>Desulfuromonadia</taxon>
        <taxon>Geobacterales</taxon>
        <taxon>Geobacteraceae</taxon>
        <taxon>Geobacter</taxon>
    </lineage>
</organism>
<dbReference type="InterPro" id="IPR038460">
    <property type="entry name" value="AcetylCoA_hyd_C_sf"/>
</dbReference>
<sequence>MAGLAERIRKKSLLPKVMQPEDTVQFFRDGMDLGWSGFTPVGYPKVVPLALADYVEKNNLQGKMRFNLFIGASIGAEVEDRWAALQMTDKRWPYQTGKVVQRQVNDGTVRMGDKHLSLYAQDLAYGFYTKQRGGGFDLGLIEASGITEDGSIILAGSIGAATEVIQHSDRLIVEINTAIPSFEGIHDIVMTEKPPFKKPYLISRVDDRIGSLYVPCDPDKIVAVVESTMPDRGRALSPPDEVSEEIATYILDFFQAEVKAGRLPKNLLPLQSGVGNIANAVVGGMVKGPFSGVNVWTEVIQDTMLDFFDSGKLNFASSTSLSLSEGGFQRLYADWEKYTSRVVLRPMQISNNPEPIRRLGVIAMNTPAEFDIYGHANSTLINGSRMINGIGGSGDFLRNAYLSIMHTPSTRPSKSDPTGISCVVPFATHVDHTEHDLDILVTEQGLADLRGLCPRERAREIIAKCVHPDYRPILTDYYERAERLGFERGIGHEPHLLFKAFKMQEHLAENGTMKISDWN</sequence>
<dbReference type="Pfam" id="PF02550">
    <property type="entry name" value="AcetylCoA_hydro"/>
    <property type="match status" value="1"/>
</dbReference>
<keyword evidence="5" id="KW-1185">Reference proteome</keyword>
<dbReference type="PANTHER" id="PTHR43609:SF1">
    <property type="entry name" value="ACETYL-COA HYDROLASE"/>
    <property type="match status" value="1"/>
</dbReference>
<dbReference type="RefSeq" id="WP_039646386.1">
    <property type="nucleotide sequence ID" value="NZ_JXBL01000001.1"/>
</dbReference>
<comment type="similarity">
    <text evidence="1">Belongs to the acetyl-CoA hydrolase/transferase family.</text>
</comment>
<dbReference type="EMBL" id="JXBL01000001">
    <property type="protein sequence ID" value="KIE43164.1"/>
    <property type="molecule type" value="Genomic_DNA"/>
</dbReference>
<feature type="domain" description="Acetyl-CoA hydrolase/transferase C-terminal" evidence="3">
    <location>
        <begin position="327"/>
        <end position="477"/>
    </location>
</feature>
<evidence type="ECO:0000256" key="1">
    <source>
        <dbReference type="ARBA" id="ARBA00009632"/>
    </source>
</evidence>
<dbReference type="PANTHER" id="PTHR43609">
    <property type="entry name" value="ACETYL-COA HYDROLASE"/>
    <property type="match status" value="1"/>
</dbReference>
<protein>
    <submittedName>
        <fullName evidence="4">Acetyl-CoA hydrolase</fullName>
    </submittedName>
</protein>
<dbReference type="Pfam" id="PF13336">
    <property type="entry name" value="AcetylCoA_hyd_C"/>
    <property type="match status" value="1"/>
</dbReference>
<proteinExistence type="inferred from homology"/>
<dbReference type="Proteomes" id="UP000031433">
    <property type="component" value="Unassembled WGS sequence"/>
</dbReference>